<dbReference type="AlphaFoldDB" id="F1TBQ2"/>
<proteinExistence type="predicted"/>
<dbReference type="STRING" id="588581.Cpap_2760"/>
<dbReference type="RefSeq" id="WP_004618904.1">
    <property type="nucleotide sequence ID" value="NZ_ACXX02000005.1"/>
</dbReference>
<evidence type="ECO:0000313" key="2">
    <source>
        <dbReference type="Proteomes" id="UP000003860"/>
    </source>
</evidence>
<accession>F1TBQ2</accession>
<sequence>MRYLTKEWYDLCQRTGLHFGMRAHKGAGQKDEALYLRLYKRKEQQFIKKENEIYNVDPRFMLDVDGSVFIPADKFLSDDEICDEDKIVYEMPSEEKERIYKLIEKYDSRGPFDVNECRIKFSFITTI</sequence>
<evidence type="ECO:0000313" key="1">
    <source>
        <dbReference type="EMBL" id="EGD48073.1"/>
    </source>
</evidence>
<dbReference type="EMBL" id="ACXX02000005">
    <property type="protein sequence ID" value="EGD48073.1"/>
    <property type="molecule type" value="Genomic_DNA"/>
</dbReference>
<name>F1TBQ2_9FIRM</name>
<keyword evidence="2" id="KW-1185">Reference proteome</keyword>
<organism evidence="1 2">
    <name type="scientific">Ruminiclostridium papyrosolvens DSM 2782</name>
    <dbReference type="NCBI Taxonomy" id="588581"/>
    <lineage>
        <taxon>Bacteria</taxon>
        <taxon>Bacillati</taxon>
        <taxon>Bacillota</taxon>
        <taxon>Clostridia</taxon>
        <taxon>Eubacteriales</taxon>
        <taxon>Oscillospiraceae</taxon>
        <taxon>Ruminiclostridium</taxon>
    </lineage>
</organism>
<dbReference type="Proteomes" id="UP000003860">
    <property type="component" value="Unassembled WGS sequence"/>
</dbReference>
<reference evidence="1" key="2">
    <citation type="submission" date="2011-01" db="EMBL/GenBank/DDBJ databases">
        <title>The Non-contiguous Finished genome of Clostridium papyrosolvens.</title>
        <authorList>
            <person name="Lucas S."/>
            <person name="Copeland A."/>
            <person name="Lapidus A."/>
            <person name="Cheng J.-F."/>
            <person name="Goodwin L."/>
            <person name="Pitluck S."/>
            <person name="Misra M."/>
            <person name="Chertkov O."/>
            <person name="Detter J.C."/>
            <person name="Han C."/>
            <person name="Tapia R."/>
            <person name="Land M."/>
            <person name="Hauser L."/>
            <person name="Kyrpides N."/>
            <person name="Ivanova N."/>
            <person name="Pagani I."/>
            <person name="Mouttaki H."/>
            <person name="He Z."/>
            <person name="Zhou J."/>
            <person name="Hemme C.L."/>
            <person name="Woyke T."/>
        </authorList>
    </citation>
    <scope>NUCLEOTIDE SEQUENCE [LARGE SCALE GENOMIC DNA]</scope>
    <source>
        <strain evidence="1">DSM 2782</strain>
    </source>
</reference>
<gene>
    <name evidence="1" type="ORF">Cpap_2760</name>
</gene>
<protein>
    <submittedName>
        <fullName evidence="1">Uncharacterized protein</fullName>
    </submittedName>
</protein>
<dbReference type="eggNOG" id="ENOG5032VC9">
    <property type="taxonomic scope" value="Bacteria"/>
</dbReference>
<dbReference type="OrthoDB" id="2563891at2"/>
<reference evidence="1" key="1">
    <citation type="submission" date="2009-07" db="EMBL/GenBank/DDBJ databases">
        <authorList>
            <consortium name="US DOE Joint Genome Institute (JGI-PGF)"/>
            <person name="Lucas S."/>
            <person name="Copeland A."/>
            <person name="Lapidus A."/>
            <person name="Glavina del Rio T."/>
            <person name="Tice H."/>
            <person name="Bruce D."/>
            <person name="Goodwin L."/>
            <person name="Pitluck S."/>
            <person name="Larimer F."/>
            <person name="Land M.L."/>
            <person name="Mouttaki H."/>
            <person name="He Z."/>
            <person name="Zhou J."/>
            <person name="Hemme C.L."/>
        </authorList>
    </citation>
    <scope>NUCLEOTIDE SEQUENCE [LARGE SCALE GENOMIC DNA]</scope>
    <source>
        <strain evidence="1">DSM 2782</strain>
    </source>
</reference>
<comment type="caution">
    <text evidence="1">The sequence shown here is derived from an EMBL/GenBank/DDBJ whole genome shotgun (WGS) entry which is preliminary data.</text>
</comment>